<name>A0A1H9A5X0_9GAMM</name>
<accession>A0A1H9A5X0</accession>
<keyword evidence="3" id="KW-1185">Reference proteome</keyword>
<dbReference type="AlphaFoldDB" id="A0A1H9A5X0"/>
<keyword evidence="1" id="KW-0472">Membrane</keyword>
<keyword evidence="1" id="KW-0812">Transmembrane</keyword>
<evidence type="ECO:0000313" key="2">
    <source>
        <dbReference type="EMBL" id="SEP72090.1"/>
    </source>
</evidence>
<dbReference type="EMBL" id="FOFO01000004">
    <property type="protein sequence ID" value="SEP72090.1"/>
    <property type="molecule type" value="Genomic_DNA"/>
</dbReference>
<protein>
    <submittedName>
        <fullName evidence="2">Uncharacterized protein</fullName>
    </submittedName>
</protein>
<sequence>MSVPEFIPQYPLGVLVGIAEDEAASQHAALHARFTGAVFHLVAEPLVFMWTTPTSHYYGLLSFVVFGIFLAITPAKAGVQTYGAISCKRPSRSL</sequence>
<proteinExistence type="predicted"/>
<dbReference type="Proteomes" id="UP000199496">
    <property type="component" value="Unassembled WGS sequence"/>
</dbReference>
<evidence type="ECO:0000256" key="1">
    <source>
        <dbReference type="SAM" id="Phobius"/>
    </source>
</evidence>
<reference evidence="2 3" key="1">
    <citation type="submission" date="2016-10" db="EMBL/GenBank/DDBJ databases">
        <authorList>
            <person name="de Groot N.N."/>
        </authorList>
    </citation>
    <scope>NUCLEOTIDE SEQUENCE [LARGE SCALE GENOMIC DNA]</scope>
    <source>
        <strain evidence="2 3">B7-7</strain>
    </source>
</reference>
<feature type="transmembrane region" description="Helical" evidence="1">
    <location>
        <begin position="57"/>
        <end position="79"/>
    </location>
</feature>
<gene>
    <name evidence="2" type="ORF">SAMN05421693_10463</name>
</gene>
<evidence type="ECO:0000313" key="3">
    <source>
        <dbReference type="Proteomes" id="UP000199496"/>
    </source>
</evidence>
<keyword evidence="1" id="KW-1133">Transmembrane helix</keyword>
<organism evidence="2 3">
    <name type="scientific">Ectothiorhodospira magna</name>
    <dbReference type="NCBI Taxonomy" id="867345"/>
    <lineage>
        <taxon>Bacteria</taxon>
        <taxon>Pseudomonadati</taxon>
        <taxon>Pseudomonadota</taxon>
        <taxon>Gammaproteobacteria</taxon>
        <taxon>Chromatiales</taxon>
        <taxon>Ectothiorhodospiraceae</taxon>
        <taxon>Ectothiorhodospira</taxon>
    </lineage>
</organism>